<feature type="region of interest" description="Disordered" evidence="5">
    <location>
        <begin position="270"/>
        <end position="292"/>
    </location>
</feature>
<dbReference type="PROSITE" id="PS50931">
    <property type="entry name" value="HTH_LYSR"/>
    <property type="match status" value="1"/>
</dbReference>
<keyword evidence="4" id="KW-0804">Transcription</keyword>
<dbReference type="PANTHER" id="PTHR30579">
    <property type="entry name" value="TRANSCRIPTIONAL REGULATOR"/>
    <property type="match status" value="1"/>
</dbReference>
<comment type="similarity">
    <text evidence="1">Belongs to the LysR transcriptional regulatory family.</text>
</comment>
<dbReference type="Gene3D" id="1.10.10.10">
    <property type="entry name" value="Winged helix-like DNA-binding domain superfamily/Winged helix DNA-binding domain"/>
    <property type="match status" value="1"/>
</dbReference>
<evidence type="ECO:0000256" key="4">
    <source>
        <dbReference type="ARBA" id="ARBA00023163"/>
    </source>
</evidence>
<dbReference type="Gene3D" id="3.40.190.10">
    <property type="entry name" value="Periplasmic binding protein-like II"/>
    <property type="match status" value="2"/>
</dbReference>
<dbReference type="GO" id="GO:0003700">
    <property type="term" value="F:DNA-binding transcription factor activity"/>
    <property type="evidence" value="ECO:0007669"/>
    <property type="project" value="InterPro"/>
</dbReference>
<reference evidence="7" key="1">
    <citation type="submission" date="2022-06" db="EMBL/GenBank/DDBJ databases">
        <title>Dynamics of rice microbiomes reveals core vertical transmitted seed endophytes.</title>
        <authorList>
            <person name="Liao K."/>
            <person name="Zhang X."/>
        </authorList>
    </citation>
    <scope>NUCLEOTIDE SEQUENCE</scope>
    <source>
        <strain evidence="7">JR3-14</strain>
    </source>
</reference>
<dbReference type="InterPro" id="IPR000847">
    <property type="entry name" value="LysR_HTH_N"/>
</dbReference>
<proteinExistence type="inferred from homology"/>
<evidence type="ECO:0000313" key="8">
    <source>
        <dbReference type="Proteomes" id="UP001164392"/>
    </source>
</evidence>
<dbReference type="EMBL" id="CP099534">
    <property type="protein sequence ID" value="UYK88552.1"/>
    <property type="molecule type" value="Genomic_DNA"/>
</dbReference>
<dbReference type="SUPFAM" id="SSF53850">
    <property type="entry name" value="Periplasmic binding protein-like II"/>
    <property type="match status" value="1"/>
</dbReference>
<dbReference type="InterPro" id="IPR036388">
    <property type="entry name" value="WH-like_DNA-bd_sf"/>
</dbReference>
<evidence type="ECO:0000256" key="3">
    <source>
        <dbReference type="ARBA" id="ARBA00023125"/>
    </source>
</evidence>
<protein>
    <submittedName>
        <fullName evidence="7">LysR substrate-binding domain-containing protein</fullName>
    </submittedName>
</protein>
<dbReference type="Proteomes" id="UP001164392">
    <property type="component" value="Chromosome"/>
</dbReference>
<dbReference type="PANTHER" id="PTHR30579:SF7">
    <property type="entry name" value="HTH-TYPE TRANSCRIPTIONAL REGULATOR LRHA-RELATED"/>
    <property type="match status" value="1"/>
</dbReference>
<keyword evidence="3" id="KW-0238">DNA-binding</keyword>
<dbReference type="InterPro" id="IPR050176">
    <property type="entry name" value="LTTR"/>
</dbReference>
<dbReference type="InterPro" id="IPR005119">
    <property type="entry name" value="LysR_subst-bd"/>
</dbReference>
<feature type="domain" description="HTH lysR-type" evidence="6">
    <location>
        <begin position="1"/>
        <end position="60"/>
    </location>
</feature>
<evidence type="ECO:0000256" key="2">
    <source>
        <dbReference type="ARBA" id="ARBA00023015"/>
    </source>
</evidence>
<organism evidence="7 8">
    <name type="scientific">Xanthomonas sacchari</name>
    <dbReference type="NCBI Taxonomy" id="56458"/>
    <lineage>
        <taxon>Bacteria</taxon>
        <taxon>Pseudomonadati</taxon>
        <taxon>Pseudomonadota</taxon>
        <taxon>Gammaproteobacteria</taxon>
        <taxon>Lysobacterales</taxon>
        <taxon>Lysobacteraceae</taxon>
        <taxon>Xanthomonas</taxon>
    </lineage>
</organism>
<accession>A0AA46SU42</accession>
<feature type="compositionally biased region" description="Low complexity" evidence="5">
    <location>
        <begin position="270"/>
        <end position="279"/>
    </location>
</feature>
<dbReference type="RefSeq" id="WP_267093011.1">
    <property type="nucleotide sequence ID" value="NZ_CP099534.1"/>
</dbReference>
<dbReference type="SUPFAM" id="SSF46785">
    <property type="entry name" value="Winged helix' DNA-binding domain"/>
    <property type="match status" value="1"/>
</dbReference>
<dbReference type="InterPro" id="IPR036390">
    <property type="entry name" value="WH_DNA-bd_sf"/>
</dbReference>
<dbReference type="AlphaFoldDB" id="A0AA46SU42"/>
<dbReference type="GO" id="GO:0003677">
    <property type="term" value="F:DNA binding"/>
    <property type="evidence" value="ECO:0007669"/>
    <property type="project" value="UniProtKB-KW"/>
</dbReference>
<keyword evidence="2" id="KW-0805">Transcription regulation</keyword>
<evidence type="ECO:0000256" key="1">
    <source>
        <dbReference type="ARBA" id="ARBA00009437"/>
    </source>
</evidence>
<evidence type="ECO:0000256" key="5">
    <source>
        <dbReference type="SAM" id="MobiDB-lite"/>
    </source>
</evidence>
<dbReference type="PRINTS" id="PR00039">
    <property type="entry name" value="HTHLYSR"/>
</dbReference>
<dbReference type="FunFam" id="1.10.10.10:FF:000001">
    <property type="entry name" value="LysR family transcriptional regulator"/>
    <property type="match status" value="1"/>
</dbReference>
<gene>
    <name evidence="7" type="ORF">NG824_19110</name>
</gene>
<sequence>MDYDPDLLRTFVAVNETGGFTRAGERLHLTQSAISHHIRKLEAQAGTALLNRTTRRVSLTEDGEDFLRHATQVLQAHDALARRFRRSPVSGTVRFGAPESYVGDRLPPMLARFARMFPAVRLDVTVDTYAALHEQIVAGSLDLAVTLALEDDPTTPLLRRTRFVWAAAPAFAPAANAPVPLAFAPKPCLHRQVGTAALERADLAWRVAFTSPSQQGLRAAVKAGLAITALPQEDLEAGMVAVDERFGLPPLPHASFRLLWSEANRTPAAEALAQQLSQSPEALSDSDAMPAD</sequence>
<name>A0AA46SU42_9XANT</name>
<dbReference type="Pfam" id="PF00126">
    <property type="entry name" value="HTH_1"/>
    <property type="match status" value="1"/>
</dbReference>
<evidence type="ECO:0000313" key="7">
    <source>
        <dbReference type="EMBL" id="UYK88552.1"/>
    </source>
</evidence>
<dbReference type="Pfam" id="PF03466">
    <property type="entry name" value="LysR_substrate"/>
    <property type="match status" value="1"/>
</dbReference>
<evidence type="ECO:0000259" key="6">
    <source>
        <dbReference type="PROSITE" id="PS50931"/>
    </source>
</evidence>